<proteinExistence type="inferred from homology"/>
<dbReference type="EMBL" id="MHWS01000013">
    <property type="protein sequence ID" value="OHB12242.1"/>
    <property type="molecule type" value="Genomic_DNA"/>
</dbReference>
<evidence type="ECO:0000313" key="4">
    <source>
        <dbReference type="Proteomes" id="UP000177276"/>
    </source>
</evidence>
<dbReference type="GO" id="GO:0009982">
    <property type="term" value="F:pseudouridine synthase activity"/>
    <property type="evidence" value="ECO:0007669"/>
    <property type="project" value="InterPro"/>
</dbReference>
<organism evidence="3 4">
    <name type="scientific">Candidatus Zambryskibacteria bacterium RIFCSPLOWO2_12_FULL_39_16</name>
    <dbReference type="NCBI Taxonomy" id="1802775"/>
    <lineage>
        <taxon>Bacteria</taxon>
        <taxon>Candidatus Zambryskiibacteriota</taxon>
    </lineage>
</organism>
<dbReference type="AlphaFoldDB" id="A0A1G2USG0"/>
<dbReference type="PANTHER" id="PTHR21600:SF87">
    <property type="entry name" value="RNA PSEUDOURIDYLATE SYNTHASE DOMAIN-CONTAINING PROTEIN 1"/>
    <property type="match status" value="1"/>
</dbReference>
<sequence length="265" mass="29886">MKIDILYEDEYILALDKPSGLLVHADGRSKEPTLVDWINENYPDLKGVGEEQTLQSGEKVRRPGIVHRLDKETSGVIIVAKTKEAHQFFKEQFKSRNVEKIYNAVVWGNFNPSISLRAGEISGVINKPIGKSAGDFRRWSAEHGAKGEMREAVTEYKVLAQRSFSEVGLAQGEASENKLAYLEIRPKTGRTHQIRVHLKSISHPVVCDKLYAPNKICDEKECLGFNRMALHALSIKLELPNHTHIKIESPLPPEFERAQKLLKNG</sequence>
<dbReference type="Pfam" id="PF00849">
    <property type="entry name" value="PseudoU_synth_2"/>
    <property type="match status" value="1"/>
</dbReference>
<reference evidence="3 4" key="1">
    <citation type="journal article" date="2016" name="Nat. Commun.">
        <title>Thousands of microbial genomes shed light on interconnected biogeochemical processes in an aquifer system.</title>
        <authorList>
            <person name="Anantharaman K."/>
            <person name="Brown C.T."/>
            <person name="Hug L.A."/>
            <person name="Sharon I."/>
            <person name="Castelle C.J."/>
            <person name="Probst A.J."/>
            <person name="Thomas B.C."/>
            <person name="Singh A."/>
            <person name="Wilkins M.J."/>
            <person name="Karaoz U."/>
            <person name="Brodie E.L."/>
            <person name="Williams K.H."/>
            <person name="Hubbard S.S."/>
            <person name="Banfield J.F."/>
        </authorList>
    </citation>
    <scope>NUCLEOTIDE SEQUENCE [LARGE SCALE GENOMIC DNA]</scope>
</reference>
<protein>
    <recommendedName>
        <fullName evidence="2">Pseudouridine synthase RsuA/RluA-like domain-containing protein</fullName>
    </recommendedName>
</protein>
<dbReference type="PANTHER" id="PTHR21600">
    <property type="entry name" value="MITOCHONDRIAL RNA PSEUDOURIDINE SYNTHASE"/>
    <property type="match status" value="1"/>
</dbReference>
<evidence type="ECO:0000259" key="2">
    <source>
        <dbReference type="Pfam" id="PF00849"/>
    </source>
</evidence>
<comment type="caution">
    <text evidence="3">The sequence shown here is derived from an EMBL/GenBank/DDBJ whole genome shotgun (WGS) entry which is preliminary data.</text>
</comment>
<dbReference type="CDD" id="cd02869">
    <property type="entry name" value="PseudoU_synth_RluA_like"/>
    <property type="match status" value="1"/>
</dbReference>
<dbReference type="InterPro" id="IPR050188">
    <property type="entry name" value="RluA_PseudoU_synthase"/>
</dbReference>
<dbReference type="GO" id="GO:0140098">
    <property type="term" value="F:catalytic activity, acting on RNA"/>
    <property type="evidence" value="ECO:0007669"/>
    <property type="project" value="UniProtKB-ARBA"/>
</dbReference>
<dbReference type="InterPro" id="IPR006145">
    <property type="entry name" value="PsdUridine_synth_RsuA/RluA"/>
</dbReference>
<evidence type="ECO:0000313" key="3">
    <source>
        <dbReference type="EMBL" id="OHB12242.1"/>
    </source>
</evidence>
<dbReference type="InterPro" id="IPR006224">
    <property type="entry name" value="PsdUridine_synth_RluA-like_CS"/>
</dbReference>
<dbReference type="GO" id="GO:0000455">
    <property type="term" value="P:enzyme-directed rRNA pseudouridine synthesis"/>
    <property type="evidence" value="ECO:0007669"/>
    <property type="project" value="TreeGrafter"/>
</dbReference>
<dbReference type="InterPro" id="IPR020103">
    <property type="entry name" value="PsdUridine_synth_cat_dom_sf"/>
</dbReference>
<dbReference type="Proteomes" id="UP000177276">
    <property type="component" value="Unassembled WGS sequence"/>
</dbReference>
<dbReference type="GO" id="GO:0003723">
    <property type="term" value="F:RNA binding"/>
    <property type="evidence" value="ECO:0007669"/>
    <property type="project" value="InterPro"/>
</dbReference>
<feature type="domain" description="Pseudouridine synthase RsuA/RluA-like" evidence="2">
    <location>
        <begin position="12"/>
        <end position="199"/>
    </location>
</feature>
<name>A0A1G2USG0_9BACT</name>
<comment type="similarity">
    <text evidence="1">Belongs to the pseudouridine synthase RluA family.</text>
</comment>
<evidence type="ECO:0000256" key="1">
    <source>
        <dbReference type="ARBA" id="ARBA00010876"/>
    </source>
</evidence>
<gene>
    <name evidence="3" type="ORF">A3G46_01310</name>
</gene>
<dbReference type="Gene3D" id="3.30.2350.10">
    <property type="entry name" value="Pseudouridine synthase"/>
    <property type="match status" value="1"/>
</dbReference>
<accession>A0A1G2USG0</accession>
<dbReference type="SUPFAM" id="SSF55120">
    <property type="entry name" value="Pseudouridine synthase"/>
    <property type="match status" value="1"/>
</dbReference>
<dbReference type="PROSITE" id="PS01129">
    <property type="entry name" value="PSI_RLU"/>
    <property type="match status" value="1"/>
</dbReference>